<dbReference type="SUPFAM" id="SSF53955">
    <property type="entry name" value="Lysozyme-like"/>
    <property type="match status" value="1"/>
</dbReference>
<evidence type="ECO:0000313" key="2">
    <source>
        <dbReference type="Proteomes" id="UP000664914"/>
    </source>
</evidence>
<dbReference type="CDD" id="cd13400">
    <property type="entry name" value="LT_IagB-like"/>
    <property type="match status" value="1"/>
</dbReference>
<reference evidence="1" key="2">
    <citation type="submission" date="2021-04" db="EMBL/GenBank/DDBJ databases">
        <title>Isolation and genomic analysis of the ibuprofen-degrading bacterium Sphingomonas strain MPO218.</title>
        <authorList>
            <person name="Aulestia M."/>
            <person name="Flores A."/>
            <person name="Mangas E.L."/>
            <person name="Perez-Pulido A.J."/>
            <person name="Santero E."/>
            <person name="Camacho E.M."/>
        </authorList>
    </citation>
    <scope>NUCLEOTIDE SEQUENCE</scope>
    <source>
        <strain evidence="1">MPO218</strain>
        <plasmid evidence="1">pIBU218</plasmid>
    </source>
</reference>
<keyword evidence="1" id="KW-0614">Plasmid</keyword>
<geneLocation type="plasmid" evidence="1 2">
    <name>pIBU218</name>
</geneLocation>
<accession>A0A975DB51</accession>
<dbReference type="Proteomes" id="UP000664914">
    <property type="component" value="Plasmid pIBU218"/>
</dbReference>
<protein>
    <submittedName>
        <fullName evidence="1">Lytic transglycosylase domain-containing protein</fullName>
    </submittedName>
</protein>
<evidence type="ECO:0000313" key="1">
    <source>
        <dbReference type="EMBL" id="QTH24895.1"/>
    </source>
</evidence>
<organism evidence="1 2">
    <name type="scientific">Rhizorhabdus wittichii</name>
    <dbReference type="NCBI Taxonomy" id="160791"/>
    <lineage>
        <taxon>Bacteria</taxon>
        <taxon>Pseudomonadati</taxon>
        <taxon>Pseudomonadota</taxon>
        <taxon>Alphaproteobacteria</taxon>
        <taxon>Sphingomonadales</taxon>
        <taxon>Sphingomonadaceae</taxon>
        <taxon>Rhizorhabdus</taxon>
    </lineage>
</organism>
<dbReference type="AlphaFoldDB" id="A0A975DB51"/>
<gene>
    <name evidence="1" type="ORF">HRJ34_27415</name>
</gene>
<sequence length="156" mass="17827">MLPIGLHARPVSHGDSETLVGYCIRKAAGGKPWLEKTLWGLRDKEAGWIGAEIRNTNGSHDLGPLQVNTWWVPRIAHQVGRSEPQVRQWLRDDACFNVDVARWIFLSALSETGDYWRAIGIYHSPTPWRQRRYAENVVVHLRRRFGSDIFAAQASQ</sequence>
<name>A0A975DB51_9SPHN</name>
<reference evidence="1" key="1">
    <citation type="submission" date="2020-07" db="EMBL/GenBank/DDBJ databases">
        <authorList>
            <person name="Camacho E."/>
        </authorList>
    </citation>
    <scope>NUCLEOTIDE SEQUENCE</scope>
    <source>
        <strain evidence="1">MPO218</strain>
        <plasmid evidence="1">pIBU218</plasmid>
    </source>
</reference>
<dbReference type="EMBL" id="CP059320">
    <property type="protein sequence ID" value="QTH24895.1"/>
    <property type="molecule type" value="Genomic_DNA"/>
</dbReference>
<dbReference type="InterPro" id="IPR023346">
    <property type="entry name" value="Lysozyme-like_dom_sf"/>
</dbReference>
<proteinExistence type="predicted"/>